<dbReference type="AlphaFoldDB" id="A0A379KH49"/>
<dbReference type="Proteomes" id="UP000254602">
    <property type="component" value="Unassembled WGS sequence"/>
</dbReference>
<dbReference type="Pfam" id="PF11275">
    <property type="entry name" value="DUF3077"/>
    <property type="match status" value="1"/>
</dbReference>
<protein>
    <submittedName>
        <fullName evidence="1">Protein of uncharacterized function (DUF3077)</fullName>
    </submittedName>
</protein>
<proteinExistence type="predicted"/>
<evidence type="ECO:0000313" key="1">
    <source>
        <dbReference type="EMBL" id="SUD67180.1"/>
    </source>
</evidence>
<gene>
    <name evidence="1" type="ORF">NCTC7914_01253</name>
</gene>
<reference evidence="1 2" key="1">
    <citation type="submission" date="2018-06" db="EMBL/GenBank/DDBJ databases">
        <authorList>
            <consortium name="Pathogen Informatics"/>
            <person name="Doyle S."/>
        </authorList>
    </citation>
    <scope>NUCLEOTIDE SEQUENCE [LARGE SCALE GENOMIC DNA]</scope>
    <source>
        <strain evidence="1 2">NCTC7914</strain>
    </source>
</reference>
<dbReference type="InterPro" id="IPR021427">
    <property type="entry name" value="DUF3077"/>
</dbReference>
<accession>A0A379KH49</accession>
<evidence type="ECO:0000313" key="2">
    <source>
        <dbReference type="Proteomes" id="UP000254602"/>
    </source>
</evidence>
<organism evidence="1 2">
    <name type="scientific">Pseudomonas putida</name>
    <name type="common">Arthrobacter siderocapsulatus</name>
    <dbReference type="NCBI Taxonomy" id="303"/>
    <lineage>
        <taxon>Bacteria</taxon>
        <taxon>Pseudomonadati</taxon>
        <taxon>Pseudomonadota</taxon>
        <taxon>Gammaproteobacteria</taxon>
        <taxon>Pseudomonadales</taxon>
        <taxon>Pseudomonadaceae</taxon>
        <taxon>Pseudomonas</taxon>
    </lineage>
</organism>
<sequence>MICRLSRPTGFSSAAGIVGAGLPAMRPGRAAEISRSLSNDHSHDQMDEKPMMIWASHYLSAMAKALMDDAELGMMH</sequence>
<name>A0A379KH49_PSEPU</name>
<dbReference type="EMBL" id="UGUY01000001">
    <property type="protein sequence ID" value="SUD67180.1"/>
    <property type="molecule type" value="Genomic_DNA"/>
</dbReference>